<keyword evidence="6 9" id="KW-0067">ATP-binding</keyword>
<dbReference type="InterPro" id="IPR017871">
    <property type="entry name" value="ABC_transporter-like_CS"/>
</dbReference>
<dbReference type="InterPro" id="IPR027417">
    <property type="entry name" value="P-loop_NTPase"/>
</dbReference>
<evidence type="ECO:0000256" key="2">
    <source>
        <dbReference type="ARBA" id="ARBA00005417"/>
    </source>
</evidence>
<keyword evidence="10" id="KW-1185">Reference proteome</keyword>
<comment type="subcellular location">
    <subcellularLocation>
        <location evidence="1">Cell membrane</location>
        <topology evidence="1">Peripheral membrane protein</topology>
    </subcellularLocation>
</comment>
<comment type="similarity">
    <text evidence="2">Belongs to the ABC transporter superfamily.</text>
</comment>
<evidence type="ECO:0000259" key="8">
    <source>
        <dbReference type="PROSITE" id="PS50893"/>
    </source>
</evidence>
<dbReference type="PANTHER" id="PTHR43297:SF2">
    <property type="entry name" value="DIPEPTIDE TRANSPORT ATP-BINDING PROTEIN DPPD"/>
    <property type="match status" value="1"/>
</dbReference>
<keyword evidence="3" id="KW-0813">Transport</keyword>
<evidence type="ECO:0000256" key="7">
    <source>
        <dbReference type="ARBA" id="ARBA00023136"/>
    </source>
</evidence>
<dbReference type="FunFam" id="3.40.50.300:FF:000016">
    <property type="entry name" value="Oligopeptide ABC transporter ATP-binding component"/>
    <property type="match status" value="1"/>
</dbReference>
<dbReference type="InterPro" id="IPR050388">
    <property type="entry name" value="ABC_Ni/Peptide_Import"/>
</dbReference>
<evidence type="ECO:0000256" key="6">
    <source>
        <dbReference type="ARBA" id="ARBA00022840"/>
    </source>
</evidence>
<proteinExistence type="inferred from homology"/>
<keyword evidence="7" id="KW-0472">Membrane</keyword>
<keyword evidence="4" id="KW-1003">Cell membrane</keyword>
<evidence type="ECO:0000256" key="1">
    <source>
        <dbReference type="ARBA" id="ARBA00004202"/>
    </source>
</evidence>
<dbReference type="PROSITE" id="PS50893">
    <property type="entry name" value="ABC_TRANSPORTER_2"/>
    <property type="match status" value="1"/>
</dbReference>
<dbReference type="Pfam" id="PF00005">
    <property type="entry name" value="ABC_tran"/>
    <property type="match status" value="1"/>
</dbReference>
<evidence type="ECO:0000256" key="5">
    <source>
        <dbReference type="ARBA" id="ARBA00022741"/>
    </source>
</evidence>
<dbReference type="CDD" id="cd03257">
    <property type="entry name" value="ABC_NikE_OppD_transporters"/>
    <property type="match status" value="1"/>
</dbReference>
<dbReference type="Gene3D" id="3.40.50.300">
    <property type="entry name" value="P-loop containing nucleotide triphosphate hydrolases"/>
    <property type="match status" value="1"/>
</dbReference>
<keyword evidence="5" id="KW-0547">Nucleotide-binding</keyword>
<name>A0A5J5IYI6_9MICO</name>
<dbReference type="SUPFAM" id="SSF52540">
    <property type="entry name" value="P-loop containing nucleoside triphosphate hydrolases"/>
    <property type="match status" value="1"/>
</dbReference>
<dbReference type="PANTHER" id="PTHR43297">
    <property type="entry name" value="OLIGOPEPTIDE TRANSPORT ATP-BINDING PROTEIN APPD"/>
    <property type="match status" value="1"/>
</dbReference>
<dbReference type="GO" id="GO:0005886">
    <property type="term" value="C:plasma membrane"/>
    <property type="evidence" value="ECO:0007669"/>
    <property type="project" value="UniProtKB-SubCell"/>
</dbReference>
<organism evidence="9 10">
    <name type="scientific">Microbacterium rhizomatis</name>
    <dbReference type="NCBI Taxonomy" id="1631477"/>
    <lineage>
        <taxon>Bacteria</taxon>
        <taxon>Bacillati</taxon>
        <taxon>Actinomycetota</taxon>
        <taxon>Actinomycetes</taxon>
        <taxon>Micrococcales</taxon>
        <taxon>Microbacteriaceae</taxon>
        <taxon>Microbacterium</taxon>
    </lineage>
</organism>
<dbReference type="SMART" id="SM00382">
    <property type="entry name" value="AAA"/>
    <property type="match status" value="1"/>
</dbReference>
<dbReference type="Proteomes" id="UP000325827">
    <property type="component" value="Unassembled WGS sequence"/>
</dbReference>
<dbReference type="InterPro" id="IPR003439">
    <property type="entry name" value="ABC_transporter-like_ATP-bd"/>
</dbReference>
<comment type="caution">
    <text evidence="9">The sequence shown here is derived from an EMBL/GenBank/DDBJ whole genome shotgun (WGS) entry which is preliminary data.</text>
</comment>
<dbReference type="EMBL" id="VYSA01000003">
    <property type="protein sequence ID" value="KAA9106561.1"/>
    <property type="molecule type" value="Genomic_DNA"/>
</dbReference>
<dbReference type="GO" id="GO:0005524">
    <property type="term" value="F:ATP binding"/>
    <property type="evidence" value="ECO:0007669"/>
    <property type="project" value="UniProtKB-KW"/>
</dbReference>
<evidence type="ECO:0000256" key="4">
    <source>
        <dbReference type="ARBA" id="ARBA00022475"/>
    </source>
</evidence>
<protein>
    <submittedName>
        <fullName evidence="9">ABC transporter ATP-binding protein</fullName>
    </submittedName>
</protein>
<reference evidence="10" key="1">
    <citation type="submission" date="2019-09" db="EMBL/GenBank/DDBJ databases">
        <title>Mumia zhuanghuii sp. nov. isolated from the intestinal contents of plateau pika (Ochotona curzoniae) in the Qinghai-Tibet plateau of China.</title>
        <authorList>
            <person name="Tian Z."/>
        </authorList>
    </citation>
    <scope>NUCLEOTIDE SEQUENCE [LARGE SCALE GENOMIC DNA]</scope>
    <source>
        <strain evidence="10">JCM 30598</strain>
    </source>
</reference>
<dbReference type="RefSeq" id="WP_150449910.1">
    <property type="nucleotide sequence ID" value="NZ_VYSA01000003.1"/>
</dbReference>
<gene>
    <name evidence="9" type="ORF">F6B43_15660</name>
</gene>
<dbReference type="OrthoDB" id="8481147at2"/>
<dbReference type="InterPro" id="IPR003593">
    <property type="entry name" value="AAA+_ATPase"/>
</dbReference>
<evidence type="ECO:0000313" key="9">
    <source>
        <dbReference type="EMBL" id="KAA9106561.1"/>
    </source>
</evidence>
<feature type="domain" description="ABC transporter" evidence="8">
    <location>
        <begin position="5"/>
        <end position="250"/>
    </location>
</feature>
<dbReference type="PROSITE" id="PS00211">
    <property type="entry name" value="ABC_TRANSPORTER_1"/>
    <property type="match status" value="1"/>
</dbReference>
<dbReference type="GO" id="GO:0016887">
    <property type="term" value="F:ATP hydrolysis activity"/>
    <property type="evidence" value="ECO:0007669"/>
    <property type="project" value="InterPro"/>
</dbReference>
<evidence type="ECO:0000256" key="3">
    <source>
        <dbReference type="ARBA" id="ARBA00022448"/>
    </source>
</evidence>
<sequence length="260" mass="28398">MDALLDVRDLRILLGGRALVDGVDITVAPGEVVGLAGESGSGKTLTALTALGFVPDNAEVSGEVVFDGRNVLSLGKHDLRALRGDRVAMVFQDPMTSLHPMLTIERQLTEHQRVHRAMTRAQARERAIELLDRVRIPDPHLAIKSYPHRFSGGMRQRIAIASALACEPELLIADEVTTALDVTVQAGILNLLQSLRSETGMAMLFITHDLAVMNVVSDRLYIMRAGRVVESGRSRDVLADPQHEYTRALVDALPDTEVAR</sequence>
<evidence type="ECO:0000313" key="10">
    <source>
        <dbReference type="Proteomes" id="UP000325827"/>
    </source>
</evidence>
<accession>A0A5J5IYI6</accession>
<dbReference type="AlphaFoldDB" id="A0A5J5IYI6"/>